<dbReference type="Proteomes" id="UP000663864">
    <property type="component" value="Unassembled WGS sequence"/>
</dbReference>
<reference evidence="2" key="1">
    <citation type="submission" date="2021-02" db="EMBL/GenBank/DDBJ databases">
        <authorList>
            <person name="Nowell W R."/>
        </authorList>
    </citation>
    <scope>NUCLEOTIDE SEQUENCE</scope>
</reference>
<dbReference type="PANTHER" id="PTHR33223">
    <property type="entry name" value="CCHC-TYPE DOMAIN-CONTAINING PROTEIN"/>
    <property type="match status" value="1"/>
</dbReference>
<organism evidence="2 3">
    <name type="scientific">Rotaria sordida</name>
    <dbReference type="NCBI Taxonomy" id="392033"/>
    <lineage>
        <taxon>Eukaryota</taxon>
        <taxon>Metazoa</taxon>
        <taxon>Spiralia</taxon>
        <taxon>Gnathifera</taxon>
        <taxon>Rotifera</taxon>
        <taxon>Eurotatoria</taxon>
        <taxon>Bdelloidea</taxon>
        <taxon>Philodinida</taxon>
        <taxon>Philodinidae</taxon>
        <taxon>Rotaria</taxon>
    </lineage>
</organism>
<proteinExistence type="predicted"/>
<sequence>MGDQIFLANAEFDDLPHFSGHPSEDAERFLKSIKNITKANDESDNHEILEIVRGKLTQSAGLWFDNNEHNFKKWSDFELQFRNRYFSTIMIHQKFDKLKQRIQSHVQLVTSYIDDVINLCREIDPYMPDSLIIQHVMSGLNPNCRKELSRRESCMNTLNEF</sequence>
<evidence type="ECO:0000259" key="1">
    <source>
        <dbReference type="Pfam" id="PF03732"/>
    </source>
</evidence>
<name>A0A815ILE9_9BILA</name>
<dbReference type="InterPro" id="IPR005162">
    <property type="entry name" value="Retrotrans_gag_dom"/>
</dbReference>
<evidence type="ECO:0000313" key="2">
    <source>
        <dbReference type="EMBL" id="CAF1370382.1"/>
    </source>
</evidence>
<accession>A0A815ILE9</accession>
<evidence type="ECO:0000313" key="3">
    <source>
        <dbReference type="Proteomes" id="UP000663864"/>
    </source>
</evidence>
<gene>
    <name evidence="2" type="ORF">ZHD862_LOCUS31562</name>
</gene>
<feature type="domain" description="Retrotransposon gag" evidence="1">
    <location>
        <begin position="57"/>
        <end position="142"/>
    </location>
</feature>
<dbReference type="AlphaFoldDB" id="A0A815ILE9"/>
<dbReference type="EMBL" id="CAJNOT010003202">
    <property type="protein sequence ID" value="CAF1370382.1"/>
    <property type="molecule type" value="Genomic_DNA"/>
</dbReference>
<protein>
    <recommendedName>
        <fullName evidence="1">Retrotransposon gag domain-containing protein</fullName>
    </recommendedName>
</protein>
<dbReference type="Pfam" id="PF03732">
    <property type="entry name" value="Retrotrans_gag"/>
    <property type="match status" value="1"/>
</dbReference>
<dbReference type="PANTHER" id="PTHR33223:SF6">
    <property type="entry name" value="CCHC-TYPE DOMAIN-CONTAINING PROTEIN"/>
    <property type="match status" value="1"/>
</dbReference>
<comment type="caution">
    <text evidence="2">The sequence shown here is derived from an EMBL/GenBank/DDBJ whole genome shotgun (WGS) entry which is preliminary data.</text>
</comment>